<sequence length="119" mass="13372">MYPHCFLTLTLMITLLIPLATASATTNRYPGAWMPVNTSDPVVVEKGKWAVLEYNKKVTNKLVFQRVVSGETIYISGIFYGLVVAATNESLPNPPENYHAGVWAKFFEPLKLRTFYKGN</sequence>
<reference evidence="5 6" key="1">
    <citation type="journal article" date="2013" name="Nat. Genet.">
        <title>The high-quality draft genome of peach (Prunus persica) identifies unique patterns of genetic diversity, domestication and genome evolution.</title>
        <authorList>
            <consortium name="International Peach Genome Initiative"/>
            <person name="Verde I."/>
            <person name="Abbott A.G."/>
            <person name="Scalabrin S."/>
            <person name="Jung S."/>
            <person name="Shu S."/>
            <person name="Marroni F."/>
            <person name="Zhebentyayeva T."/>
            <person name="Dettori M.T."/>
            <person name="Grimwood J."/>
            <person name="Cattonaro F."/>
            <person name="Zuccolo A."/>
            <person name="Rossini L."/>
            <person name="Jenkins J."/>
            <person name="Vendramin E."/>
            <person name="Meisel L.A."/>
            <person name="Decroocq V."/>
            <person name="Sosinski B."/>
            <person name="Prochnik S."/>
            <person name="Mitros T."/>
            <person name="Policriti A."/>
            <person name="Cipriani G."/>
            <person name="Dondini L."/>
            <person name="Ficklin S."/>
            <person name="Goodstein D.M."/>
            <person name="Xuan P."/>
            <person name="Del Fabbro C."/>
            <person name="Aramini V."/>
            <person name="Copetti D."/>
            <person name="Gonzalez S."/>
            <person name="Horner D.S."/>
            <person name="Falchi R."/>
            <person name="Lucas S."/>
            <person name="Mica E."/>
            <person name="Maldonado J."/>
            <person name="Lazzari B."/>
            <person name="Bielenberg D."/>
            <person name="Pirona R."/>
            <person name="Miculan M."/>
            <person name="Barakat A."/>
            <person name="Testolin R."/>
            <person name="Stella A."/>
            <person name="Tartarini S."/>
            <person name="Tonutti P."/>
            <person name="Arus P."/>
            <person name="Orellana A."/>
            <person name="Wells C."/>
            <person name="Main D."/>
            <person name="Vizzotto G."/>
            <person name="Silva H."/>
            <person name="Salamini F."/>
            <person name="Schmutz J."/>
            <person name="Morgante M."/>
            <person name="Rokhsar D.S."/>
        </authorList>
    </citation>
    <scope>NUCLEOTIDE SEQUENCE [LARGE SCALE GENOMIC DNA]</scope>
    <source>
        <strain evidence="6">cv. Nemared</strain>
    </source>
</reference>
<gene>
    <name evidence="5" type="ORF">PRUPE_6G335700</name>
</gene>
<dbReference type="PANTHER" id="PTHR47364:SF2">
    <property type="entry name" value="CYSTEINE PROTEINASE INHIBITOR 5"/>
    <property type="match status" value="1"/>
</dbReference>
<dbReference type="InterPro" id="IPR000010">
    <property type="entry name" value="Cystatin_dom"/>
</dbReference>
<keyword evidence="1" id="KW-0646">Protease inhibitor</keyword>
<feature type="chain" id="PRO_5018632920" description="Cystatin domain-containing protein" evidence="3">
    <location>
        <begin position="23"/>
        <end position="119"/>
    </location>
</feature>
<keyword evidence="6" id="KW-1185">Reference proteome</keyword>
<evidence type="ECO:0000256" key="3">
    <source>
        <dbReference type="SAM" id="SignalP"/>
    </source>
</evidence>
<evidence type="ECO:0000259" key="4">
    <source>
        <dbReference type="Pfam" id="PF16845"/>
    </source>
</evidence>
<evidence type="ECO:0000313" key="6">
    <source>
        <dbReference type="Proteomes" id="UP000006882"/>
    </source>
</evidence>
<evidence type="ECO:0000313" key="5">
    <source>
        <dbReference type="EMBL" id="ONI04712.1"/>
    </source>
</evidence>
<keyword evidence="2" id="KW-0789">Thiol protease inhibitor</keyword>
<dbReference type="EMBL" id="CM007656">
    <property type="protein sequence ID" value="ONI04712.1"/>
    <property type="molecule type" value="Genomic_DNA"/>
</dbReference>
<proteinExistence type="predicted"/>
<dbReference type="Proteomes" id="UP000006882">
    <property type="component" value="Chromosome G6"/>
</dbReference>
<dbReference type="STRING" id="3760.A0A251NZJ8"/>
<feature type="signal peptide" evidence="3">
    <location>
        <begin position="1"/>
        <end position="22"/>
    </location>
</feature>
<dbReference type="PANTHER" id="PTHR47364">
    <property type="entry name" value="CYSTEINE PROTEINASE INHIBITOR 5"/>
    <property type="match status" value="1"/>
</dbReference>
<feature type="domain" description="Cystatin" evidence="4">
    <location>
        <begin position="37"/>
        <end position="111"/>
    </location>
</feature>
<keyword evidence="3" id="KW-0732">Signal</keyword>
<dbReference type="Gene3D" id="3.10.450.10">
    <property type="match status" value="1"/>
</dbReference>
<dbReference type="AlphaFoldDB" id="A0A251NZJ8"/>
<protein>
    <recommendedName>
        <fullName evidence="4">Cystatin domain-containing protein</fullName>
    </recommendedName>
</protein>
<evidence type="ECO:0000256" key="2">
    <source>
        <dbReference type="ARBA" id="ARBA00022704"/>
    </source>
</evidence>
<accession>A0A251NZJ8</accession>
<dbReference type="InterPro" id="IPR046350">
    <property type="entry name" value="Cystatin_sf"/>
</dbReference>
<dbReference type="Gramene" id="ONI04712">
    <property type="protein sequence ID" value="ONI04712"/>
    <property type="gene ID" value="PRUPE_6G335700"/>
</dbReference>
<name>A0A251NZJ8_PRUPE</name>
<evidence type="ECO:0000256" key="1">
    <source>
        <dbReference type="ARBA" id="ARBA00022690"/>
    </source>
</evidence>
<dbReference type="GO" id="GO:0004869">
    <property type="term" value="F:cysteine-type endopeptidase inhibitor activity"/>
    <property type="evidence" value="ECO:0007669"/>
    <property type="project" value="UniProtKB-KW"/>
</dbReference>
<dbReference type="SUPFAM" id="SSF54403">
    <property type="entry name" value="Cystatin/monellin"/>
    <property type="match status" value="1"/>
</dbReference>
<dbReference type="Pfam" id="PF16845">
    <property type="entry name" value="SQAPI"/>
    <property type="match status" value="1"/>
</dbReference>
<organism evidence="5 6">
    <name type="scientific">Prunus persica</name>
    <name type="common">Peach</name>
    <name type="synonym">Amygdalus persica</name>
    <dbReference type="NCBI Taxonomy" id="3760"/>
    <lineage>
        <taxon>Eukaryota</taxon>
        <taxon>Viridiplantae</taxon>
        <taxon>Streptophyta</taxon>
        <taxon>Embryophyta</taxon>
        <taxon>Tracheophyta</taxon>
        <taxon>Spermatophyta</taxon>
        <taxon>Magnoliopsida</taxon>
        <taxon>eudicotyledons</taxon>
        <taxon>Gunneridae</taxon>
        <taxon>Pentapetalae</taxon>
        <taxon>rosids</taxon>
        <taxon>fabids</taxon>
        <taxon>Rosales</taxon>
        <taxon>Rosaceae</taxon>
        <taxon>Amygdaloideae</taxon>
        <taxon>Amygdaleae</taxon>
        <taxon>Prunus</taxon>
    </lineage>
</organism>